<dbReference type="EMBL" id="CP017831">
    <property type="protein sequence ID" value="AOZ97243.1"/>
    <property type="molecule type" value="Genomic_DNA"/>
</dbReference>
<proteinExistence type="inferred from homology"/>
<evidence type="ECO:0000259" key="3">
    <source>
        <dbReference type="Pfam" id="PF12850"/>
    </source>
</evidence>
<comment type="similarity">
    <text evidence="1 2">Belongs to the metallophosphoesterase superfamily. YfcE family.</text>
</comment>
<dbReference type="Proteomes" id="UP000179284">
    <property type="component" value="Chromosome I"/>
</dbReference>
<dbReference type="AlphaFoldDB" id="A0A1D9P414"/>
<evidence type="ECO:0000313" key="5">
    <source>
        <dbReference type="Proteomes" id="UP000179284"/>
    </source>
</evidence>
<dbReference type="Gene3D" id="3.60.21.10">
    <property type="match status" value="1"/>
</dbReference>
<evidence type="ECO:0000313" key="4">
    <source>
        <dbReference type="EMBL" id="AOZ97243.1"/>
    </source>
</evidence>
<organism evidence="4 5">
    <name type="scientific">Butyrivibrio hungatei</name>
    <dbReference type="NCBI Taxonomy" id="185008"/>
    <lineage>
        <taxon>Bacteria</taxon>
        <taxon>Bacillati</taxon>
        <taxon>Bacillota</taxon>
        <taxon>Clostridia</taxon>
        <taxon>Lachnospirales</taxon>
        <taxon>Lachnospiraceae</taxon>
        <taxon>Butyrivibrio</taxon>
    </lineage>
</organism>
<keyword evidence="5" id="KW-1185">Reference proteome</keyword>
<evidence type="ECO:0000256" key="2">
    <source>
        <dbReference type="RuleBase" id="RU362039"/>
    </source>
</evidence>
<dbReference type="InterPro" id="IPR000979">
    <property type="entry name" value="Phosphodiesterase_MJ0936/Vps29"/>
</dbReference>
<protein>
    <recommendedName>
        <fullName evidence="2">Phosphoesterase</fullName>
        <ecNumber evidence="2">3.1.4.-</ecNumber>
    </recommendedName>
</protein>
<dbReference type="InterPro" id="IPR024654">
    <property type="entry name" value="Calcineurin-like_PHP_lpxH"/>
</dbReference>
<dbReference type="EC" id="3.1.4.-" evidence="2"/>
<sequence length="160" mass="18222">MRKYLIVSDTHGRDDNFYDVLDIEEPLNGIIHCGDFEGSEGKYALAANCPVYFVAGNNDFFSNLSRELEFKLDGHTFFVTHGHNYMVSMDLEYIRSEGISRGADIICFGHTHKPVAKIIGGVYVFNPGSLSYPRQEGRRPSYIVLSVDDNHEIEYEIKYL</sequence>
<dbReference type="GO" id="GO:0016787">
    <property type="term" value="F:hydrolase activity"/>
    <property type="evidence" value="ECO:0007669"/>
    <property type="project" value="UniProtKB-UniRule"/>
</dbReference>
<dbReference type="RefSeq" id="WP_071176859.1">
    <property type="nucleotide sequence ID" value="NZ_CP017831.1"/>
</dbReference>
<comment type="cofactor">
    <cofactor evidence="2">
        <name>a divalent metal cation</name>
        <dbReference type="ChEBI" id="CHEBI:60240"/>
    </cofactor>
</comment>
<dbReference type="KEGG" id="bhu:bhn_I2210"/>
<name>A0A1D9P414_9FIRM</name>
<dbReference type="InterPro" id="IPR029052">
    <property type="entry name" value="Metallo-depent_PP-like"/>
</dbReference>
<keyword evidence="2" id="KW-0479">Metal-binding</keyword>
<reference evidence="5" key="1">
    <citation type="submission" date="2016-10" db="EMBL/GenBank/DDBJ databases">
        <title>The complete genome sequence of the rumen bacterium Butyrivibrio hungatei MB2003.</title>
        <authorList>
            <person name="Palevich N."/>
            <person name="Kelly W.J."/>
            <person name="Leahy S.C."/>
            <person name="Altermann E."/>
            <person name="Rakonjac J."/>
            <person name="Attwood G.T."/>
        </authorList>
    </citation>
    <scope>NUCLEOTIDE SEQUENCE [LARGE SCALE GENOMIC DNA]</scope>
    <source>
        <strain evidence="5">MB2003</strain>
    </source>
</reference>
<dbReference type="OrthoDB" id="9800565at2"/>
<gene>
    <name evidence="4" type="ORF">bhn_I2210</name>
</gene>
<dbReference type="PANTHER" id="PTHR11124">
    <property type="entry name" value="VACUOLAR SORTING PROTEIN VPS29"/>
    <property type="match status" value="1"/>
</dbReference>
<dbReference type="NCBIfam" id="TIGR00040">
    <property type="entry name" value="yfcE"/>
    <property type="match status" value="1"/>
</dbReference>
<dbReference type="SUPFAM" id="SSF56300">
    <property type="entry name" value="Metallo-dependent phosphatases"/>
    <property type="match status" value="1"/>
</dbReference>
<evidence type="ECO:0000256" key="1">
    <source>
        <dbReference type="ARBA" id="ARBA00008950"/>
    </source>
</evidence>
<accession>A0A1D9P414</accession>
<feature type="domain" description="Calcineurin-like phosphoesterase" evidence="3">
    <location>
        <begin position="4"/>
        <end position="149"/>
    </location>
</feature>
<dbReference type="GO" id="GO:0046872">
    <property type="term" value="F:metal ion binding"/>
    <property type="evidence" value="ECO:0007669"/>
    <property type="project" value="UniProtKB-KW"/>
</dbReference>
<dbReference type="Pfam" id="PF12850">
    <property type="entry name" value="Metallophos_2"/>
    <property type="match status" value="1"/>
</dbReference>